<dbReference type="InterPro" id="IPR005818">
    <property type="entry name" value="Histone_H1/H5_H15"/>
</dbReference>
<protein>
    <submittedName>
        <fullName evidence="4">Histone H1-like</fullName>
    </submittedName>
</protein>
<feature type="domain" description="H15" evidence="2">
    <location>
        <begin position="1"/>
        <end position="56"/>
    </location>
</feature>
<gene>
    <name evidence="4" type="primary">LOC106774711</name>
</gene>
<dbReference type="PROSITE" id="PS51504">
    <property type="entry name" value="H15"/>
    <property type="match status" value="1"/>
</dbReference>
<dbReference type="SUPFAM" id="SSF46785">
    <property type="entry name" value="Winged helix' DNA-binding domain"/>
    <property type="match status" value="1"/>
</dbReference>
<proteinExistence type="predicted"/>
<organism evidence="3 4">
    <name type="scientific">Vigna radiata var. radiata</name>
    <name type="common">Mung bean</name>
    <name type="synonym">Phaseolus aureus</name>
    <dbReference type="NCBI Taxonomy" id="3916"/>
    <lineage>
        <taxon>Eukaryota</taxon>
        <taxon>Viridiplantae</taxon>
        <taxon>Streptophyta</taxon>
        <taxon>Embryophyta</taxon>
        <taxon>Tracheophyta</taxon>
        <taxon>Spermatophyta</taxon>
        <taxon>Magnoliopsida</taxon>
        <taxon>eudicotyledons</taxon>
        <taxon>Gunneridae</taxon>
        <taxon>Pentapetalae</taxon>
        <taxon>rosids</taxon>
        <taxon>fabids</taxon>
        <taxon>Fabales</taxon>
        <taxon>Fabaceae</taxon>
        <taxon>Papilionoideae</taxon>
        <taxon>50 kb inversion clade</taxon>
        <taxon>NPAAA clade</taxon>
        <taxon>indigoferoid/millettioid clade</taxon>
        <taxon>Phaseoleae</taxon>
        <taxon>Vigna</taxon>
    </lineage>
</organism>
<accession>A0A1S3VG98</accession>
<dbReference type="AlphaFoldDB" id="A0A1S3VG98"/>
<feature type="region of interest" description="Disordered" evidence="1">
    <location>
        <begin position="93"/>
        <end position="127"/>
    </location>
</feature>
<evidence type="ECO:0000256" key="1">
    <source>
        <dbReference type="SAM" id="MobiDB-lite"/>
    </source>
</evidence>
<evidence type="ECO:0000313" key="4">
    <source>
        <dbReference type="RefSeq" id="XP_014517242.2"/>
    </source>
</evidence>
<dbReference type="InterPro" id="IPR036390">
    <property type="entry name" value="WH_DNA-bd_sf"/>
</dbReference>
<evidence type="ECO:0000313" key="3">
    <source>
        <dbReference type="Proteomes" id="UP000087766"/>
    </source>
</evidence>
<reference evidence="4" key="2">
    <citation type="submission" date="2025-08" db="UniProtKB">
        <authorList>
            <consortium name="RefSeq"/>
        </authorList>
    </citation>
    <scope>IDENTIFICATION</scope>
    <source>
        <tissue evidence="4">Leaf</tissue>
    </source>
</reference>
<dbReference type="GO" id="GO:0006334">
    <property type="term" value="P:nucleosome assembly"/>
    <property type="evidence" value="ECO:0007669"/>
    <property type="project" value="InterPro"/>
</dbReference>
<dbReference type="GO" id="GO:0000786">
    <property type="term" value="C:nucleosome"/>
    <property type="evidence" value="ECO:0007669"/>
    <property type="project" value="InterPro"/>
</dbReference>
<dbReference type="STRING" id="3916.A0A1S3VG98"/>
<feature type="non-terminal residue" evidence="4">
    <location>
        <position position="1"/>
    </location>
</feature>
<dbReference type="KEGG" id="vra:106774711"/>
<name>A0A1S3VG98_VIGRR</name>
<keyword evidence="3" id="KW-1185">Reference proteome</keyword>
<feature type="compositionally biased region" description="Basic residues" evidence="1">
    <location>
        <begin position="116"/>
        <end position="127"/>
    </location>
</feature>
<reference evidence="3" key="1">
    <citation type="journal article" date="2014" name="Nat. Commun.">
        <title>Genome sequence of mungbean and insights into evolution within Vigna species.</title>
        <authorList>
            <person name="Kang Y.J."/>
            <person name="Kim S.K."/>
            <person name="Kim M.Y."/>
            <person name="Lestari P."/>
            <person name="Kim K.H."/>
            <person name="Ha B.K."/>
            <person name="Jun T.H."/>
            <person name="Hwang W.J."/>
            <person name="Lee T."/>
            <person name="Lee J."/>
            <person name="Shim S."/>
            <person name="Yoon M.Y."/>
            <person name="Jang Y.E."/>
            <person name="Han K.S."/>
            <person name="Taeprayoon P."/>
            <person name="Yoon N."/>
            <person name="Somta P."/>
            <person name="Tanya P."/>
            <person name="Kim K.S."/>
            <person name="Gwag J.G."/>
            <person name="Moon J.K."/>
            <person name="Lee Y.H."/>
            <person name="Park B.S."/>
            <person name="Bombarely A."/>
            <person name="Doyle J.J."/>
            <person name="Jackson S.A."/>
            <person name="Schafleitner R."/>
            <person name="Srinives P."/>
            <person name="Varshney R.K."/>
            <person name="Lee S.H."/>
        </authorList>
    </citation>
    <scope>NUCLEOTIDE SEQUENCE [LARGE SCALE GENOMIC DNA]</scope>
    <source>
        <strain evidence="3">cv. VC1973A</strain>
    </source>
</reference>
<sequence length="195" mass="21812">ISLNKPKLLIKPKSLAKYMEEKHKSMNFKKILGLQLKNQAVRGKLVKIKASYKLSETAKKEKDTKVNTEKKESHLKRSRRVTIAAPATKKTEVVKKAGKKVGSQNSKKVSTPAKPKLPRSIRSPSKRARKAIVTTSRRTEGVAWTMTVAEALPTGTVLEKVAVGNETKPKHYIILSFLKYLYSVTSMYSSNFTAQ</sequence>
<evidence type="ECO:0000259" key="2">
    <source>
        <dbReference type="PROSITE" id="PS51504"/>
    </source>
</evidence>
<dbReference type="GO" id="GO:0003677">
    <property type="term" value="F:DNA binding"/>
    <property type="evidence" value="ECO:0007669"/>
    <property type="project" value="InterPro"/>
</dbReference>
<dbReference type="RefSeq" id="XP_014517242.2">
    <property type="nucleotide sequence ID" value="XM_014661756.2"/>
</dbReference>
<dbReference type="GeneID" id="106774711"/>
<dbReference type="Proteomes" id="UP000087766">
    <property type="component" value="Chromosome 10"/>
</dbReference>